<dbReference type="RefSeq" id="WP_188676668.1">
    <property type="nucleotide sequence ID" value="NZ_BMGP01000003.1"/>
</dbReference>
<dbReference type="SUPFAM" id="SSF51735">
    <property type="entry name" value="NAD(P)-binding Rossmann-fold domains"/>
    <property type="match status" value="1"/>
</dbReference>
<comment type="catalytic activity">
    <reaction evidence="4">
        <text>shikimate + NADP(+) = 3-dehydroshikimate + NADPH + H(+)</text>
        <dbReference type="Rhea" id="RHEA:17737"/>
        <dbReference type="ChEBI" id="CHEBI:15378"/>
        <dbReference type="ChEBI" id="CHEBI:16630"/>
        <dbReference type="ChEBI" id="CHEBI:36208"/>
        <dbReference type="ChEBI" id="CHEBI:57783"/>
        <dbReference type="ChEBI" id="CHEBI:58349"/>
        <dbReference type="EC" id="1.1.1.25"/>
    </reaction>
</comment>
<dbReference type="GO" id="GO:0050661">
    <property type="term" value="F:NADP binding"/>
    <property type="evidence" value="ECO:0007669"/>
    <property type="project" value="TreeGrafter"/>
</dbReference>
<dbReference type="AlphaFoldDB" id="A0A917B4Q9"/>
<dbReference type="GO" id="GO:0009073">
    <property type="term" value="P:aromatic amino acid family biosynthetic process"/>
    <property type="evidence" value="ECO:0007669"/>
    <property type="project" value="UniProtKB-KW"/>
</dbReference>
<evidence type="ECO:0000313" key="8">
    <source>
        <dbReference type="Proteomes" id="UP000598775"/>
    </source>
</evidence>
<dbReference type="GO" id="GO:0019632">
    <property type="term" value="P:shikimate metabolic process"/>
    <property type="evidence" value="ECO:0007669"/>
    <property type="project" value="TreeGrafter"/>
</dbReference>
<evidence type="ECO:0000256" key="3">
    <source>
        <dbReference type="ARBA" id="ARBA00023141"/>
    </source>
</evidence>
<comment type="caution">
    <text evidence="7">The sequence shown here is derived from an EMBL/GenBank/DDBJ whole genome shotgun (WGS) entry which is preliminary data.</text>
</comment>
<dbReference type="InterPro" id="IPR046346">
    <property type="entry name" value="Aminoacid_DH-like_N_sf"/>
</dbReference>
<accession>A0A917B4Q9</accession>
<evidence type="ECO:0000256" key="4">
    <source>
        <dbReference type="ARBA" id="ARBA00049442"/>
    </source>
</evidence>
<keyword evidence="3" id="KW-0057">Aromatic amino acid biosynthesis</keyword>
<dbReference type="CDD" id="cd01065">
    <property type="entry name" value="NAD_bind_Shikimate_DH"/>
    <property type="match status" value="1"/>
</dbReference>
<dbReference type="GO" id="GO:0004764">
    <property type="term" value="F:shikimate 3-dehydrogenase (NADP+) activity"/>
    <property type="evidence" value="ECO:0007669"/>
    <property type="project" value="UniProtKB-EC"/>
</dbReference>
<evidence type="ECO:0000259" key="5">
    <source>
        <dbReference type="Pfam" id="PF01488"/>
    </source>
</evidence>
<keyword evidence="8" id="KW-1185">Reference proteome</keyword>
<protein>
    <recommendedName>
        <fullName evidence="2">shikimate dehydrogenase (NADP(+))</fullName>
        <ecNumber evidence="2">1.1.1.25</ecNumber>
    </recommendedName>
</protein>
<reference evidence="7 8" key="1">
    <citation type="journal article" date="2014" name="Int. J. Syst. Evol. Microbiol.">
        <title>Complete genome sequence of Corynebacterium casei LMG S-19264T (=DSM 44701T), isolated from a smear-ripened cheese.</title>
        <authorList>
            <consortium name="US DOE Joint Genome Institute (JGI-PGF)"/>
            <person name="Walter F."/>
            <person name="Albersmeier A."/>
            <person name="Kalinowski J."/>
            <person name="Ruckert C."/>
        </authorList>
    </citation>
    <scope>NUCLEOTIDE SEQUENCE [LARGE SCALE GENOMIC DNA]</scope>
    <source>
        <strain evidence="7 8">CGMCC 1.12976</strain>
    </source>
</reference>
<dbReference type="PANTHER" id="PTHR21089:SF1">
    <property type="entry name" value="BIFUNCTIONAL 3-DEHYDROQUINATE DEHYDRATASE_SHIKIMATE DEHYDROGENASE, CHLOROPLASTIC"/>
    <property type="match status" value="1"/>
</dbReference>
<proteinExistence type="predicted"/>
<dbReference type="SUPFAM" id="SSF53223">
    <property type="entry name" value="Aminoacid dehydrogenase-like, N-terminal domain"/>
    <property type="match status" value="1"/>
</dbReference>
<dbReference type="InterPro" id="IPR022893">
    <property type="entry name" value="Shikimate_DH_fam"/>
</dbReference>
<dbReference type="InterPro" id="IPR006151">
    <property type="entry name" value="Shikm_DH/Glu-tRNA_Rdtase"/>
</dbReference>
<organism evidence="7 8">
    <name type="scientific">Subtercola lobariae</name>
    <dbReference type="NCBI Taxonomy" id="1588641"/>
    <lineage>
        <taxon>Bacteria</taxon>
        <taxon>Bacillati</taxon>
        <taxon>Actinomycetota</taxon>
        <taxon>Actinomycetes</taxon>
        <taxon>Micrococcales</taxon>
        <taxon>Microbacteriaceae</taxon>
        <taxon>Subtercola</taxon>
    </lineage>
</organism>
<dbReference type="InterPro" id="IPR013708">
    <property type="entry name" value="Shikimate_DH-bd_N"/>
</dbReference>
<dbReference type="GO" id="GO:0009423">
    <property type="term" value="P:chorismate biosynthetic process"/>
    <property type="evidence" value="ECO:0007669"/>
    <property type="project" value="TreeGrafter"/>
</dbReference>
<name>A0A917B4Q9_9MICO</name>
<feature type="domain" description="Quinate/shikimate 5-dehydrogenase/glutamyl-tRNA reductase" evidence="5">
    <location>
        <begin position="130"/>
        <end position="178"/>
    </location>
</feature>
<evidence type="ECO:0000256" key="2">
    <source>
        <dbReference type="ARBA" id="ARBA00012962"/>
    </source>
</evidence>
<dbReference type="Gene3D" id="3.40.50.10860">
    <property type="entry name" value="Leucine Dehydrogenase, chain A, domain 1"/>
    <property type="match status" value="1"/>
</dbReference>
<dbReference type="GO" id="GO:0005829">
    <property type="term" value="C:cytosol"/>
    <property type="evidence" value="ECO:0007669"/>
    <property type="project" value="TreeGrafter"/>
</dbReference>
<dbReference type="EC" id="1.1.1.25" evidence="2"/>
<dbReference type="PANTHER" id="PTHR21089">
    <property type="entry name" value="SHIKIMATE DEHYDROGENASE"/>
    <property type="match status" value="1"/>
</dbReference>
<keyword evidence="3" id="KW-0028">Amino-acid biosynthesis</keyword>
<dbReference type="EMBL" id="BMGP01000003">
    <property type="protein sequence ID" value="GGF23505.1"/>
    <property type="molecule type" value="Genomic_DNA"/>
</dbReference>
<evidence type="ECO:0000259" key="6">
    <source>
        <dbReference type="Pfam" id="PF08501"/>
    </source>
</evidence>
<feature type="domain" description="Shikimate dehydrogenase substrate binding N-terminal" evidence="6">
    <location>
        <begin position="17"/>
        <end position="98"/>
    </location>
</feature>
<dbReference type="NCBIfam" id="NF001311">
    <property type="entry name" value="PRK00258.1-3"/>
    <property type="match status" value="1"/>
</dbReference>
<sequence>MTEGSNTVSAPAERLAVLGSPIAHSKSPQLHLAAYRALGLDWQYSKAEVAPGQLSDFVLGLDESWRGLSLTMPLKEEALALIDSADVQTMLTGAANTITFAHENGSLAVQGFNTDVGGIVDALAGTGISRSSEVLILGAGATARSAVVAAAELGAEHVTIAARSPEKAEQVTAVAANAGVAISVVWLADALAQEVDAPVTISTLPGGSLTEADVVGFAPTPGAVLLDVAYDPWPSILATAWRERGGVDVSGLWMLAHQALAQVRIFVTGDPQLRLADEPAVFAAMTRAVGLTA</sequence>
<evidence type="ECO:0000256" key="1">
    <source>
        <dbReference type="ARBA" id="ARBA00004871"/>
    </source>
</evidence>
<comment type="pathway">
    <text evidence="1">Metabolic intermediate biosynthesis; chorismate biosynthesis; chorismate from D-erythrose 4-phosphate and phosphoenolpyruvate: step 4/7.</text>
</comment>
<evidence type="ECO:0000313" key="7">
    <source>
        <dbReference type="EMBL" id="GGF23505.1"/>
    </source>
</evidence>
<dbReference type="Gene3D" id="3.40.50.720">
    <property type="entry name" value="NAD(P)-binding Rossmann-like Domain"/>
    <property type="match status" value="1"/>
</dbReference>
<dbReference type="Pfam" id="PF01488">
    <property type="entry name" value="Shikimate_DH"/>
    <property type="match status" value="1"/>
</dbReference>
<gene>
    <name evidence="7" type="primary">aroE</name>
    <name evidence="7" type="ORF">GCM10011399_16370</name>
</gene>
<dbReference type="Pfam" id="PF08501">
    <property type="entry name" value="Shikimate_dh_N"/>
    <property type="match status" value="1"/>
</dbReference>
<dbReference type="InterPro" id="IPR036291">
    <property type="entry name" value="NAD(P)-bd_dom_sf"/>
</dbReference>
<dbReference type="Proteomes" id="UP000598775">
    <property type="component" value="Unassembled WGS sequence"/>
</dbReference>